<keyword evidence="4" id="KW-0472">Membrane</keyword>
<dbReference type="PROSITE" id="PS50111">
    <property type="entry name" value="CHEMOTAXIS_TRANSDUC_2"/>
    <property type="match status" value="1"/>
</dbReference>
<sequence length="688" mass="72764">MSLRQLILASTLVIVAFAIVIAGFLAWGALGDLRQEKVAARALAAFETTLRIGGEIPRERGGWTQALMREEAVSAETQAELDKMTAATDRLFAAALAAWDEAGLPRARLDAAREAIVAVRTEARRQLQSPKTGRSPKALDTMVDGFRQGLGALELAVAESFRAVALVSSDQIGPMALALQAQDMRTINGNRSSLLGLYVRGQPFPPARVWEATAQTGQVALLWRQLEQGVHNLGDPPHLTEALDHVRRTVMTEGEQRYQAVLTAARAGEAFVEMAANAWSPWTTPMLNNVLVLRDAALDTARERNQSALNDAWIRLDFALGTLLGVVLACTGAILVLSRRVIRQICLLTEAMGRLAEHDLTVEIPNRGRGDEIGAMAAAMQVFRDNMRQADLLKVEQETALAARMQRAAAIETLSSAFDQKVSQLLAMVSEACVEMDSTARVLSVSAERTSSQSTAVAAATELASANVQTVAAAVEQLSASIAEIAHQVEQSNLVSGNAADEATRTDTTVQSLAESSARIGIVVSLIQDIAAQTNLLALNATIEAARAGEAGKGFAVVAGEVKHLANQTARATEEIVGQISAVQGATEQVVAAIARIIARIGDVCQISMAIGAAVQQQSVATTEIARSVQQAAGGTREIASNIAGVNHAAAETGTASRQMVSVSQGLSQEATELRGVVESFLTGVRAV</sequence>
<reference evidence="8" key="1">
    <citation type="journal article" date="2019" name="Int. J. Syst. Evol. Microbiol.">
        <title>The Global Catalogue of Microorganisms (GCM) 10K type strain sequencing project: providing services to taxonomists for standard genome sequencing and annotation.</title>
        <authorList>
            <consortium name="The Broad Institute Genomics Platform"/>
            <consortium name="The Broad Institute Genome Sequencing Center for Infectious Disease"/>
            <person name="Wu L."/>
            <person name="Ma J."/>
        </authorList>
    </citation>
    <scope>NUCLEOTIDE SEQUENCE [LARGE SCALE GENOMIC DNA]</scope>
    <source>
        <strain evidence="8">KCTC 15012</strain>
    </source>
</reference>
<dbReference type="Pfam" id="PF00015">
    <property type="entry name" value="MCPsignal"/>
    <property type="match status" value="1"/>
</dbReference>
<dbReference type="PANTHER" id="PTHR32089">
    <property type="entry name" value="METHYL-ACCEPTING CHEMOTAXIS PROTEIN MCPB"/>
    <property type="match status" value="1"/>
</dbReference>
<feature type="domain" description="Methyl-accepting transducer" evidence="5">
    <location>
        <begin position="432"/>
        <end position="668"/>
    </location>
</feature>
<dbReference type="SMART" id="SM00304">
    <property type="entry name" value="HAMP"/>
    <property type="match status" value="1"/>
</dbReference>
<proteinExistence type="inferred from homology"/>
<dbReference type="SMART" id="SM00283">
    <property type="entry name" value="MA"/>
    <property type="match status" value="1"/>
</dbReference>
<dbReference type="Gene3D" id="6.10.340.10">
    <property type="match status" value="1"/>
</dbReference>
<accession>A0ABW5C7Q6</accession>
<evidence type="ECO:0000256" key="4">
    <source>
        <dbReference type="SAM" id="Phobius"/>
    </source>
</evidence>
<evidence type="ECO:0000256" key="2">
    <source>
        <dbReference type="ARBA" id="ARBA00029447"/>
    </source>
</evidence>
<evidence type="ECO:0000259" key="6">
    <source>
        <dbReference type="PROSITE" id="PS50885"/>
    </source>
</evidence>
<feature type="domain" description="HAMP" evidence="6">
    <location>
        <begin position="339"/>
        <end position="392"/>
    </location>
</feature>
<comment type="similarity">
    <text evidence="2">Belongs to the methyl-accepting chemotaxis (MCP) protein family.</text>
</comment>
<dbReference type="PROSITE" id="PS50885">
    <property type="entry name" value="HAMP"/>
    <property type="match status" value="1"/>
</dbReference>
<evidence type="ECO:0000256" key="1">
    <source>
        <dbReference type="ARBA" id="ARBA00023224"/>
    </source>
</evidence>
<name>A0ABW5C7Q6_9PROT</name>
<dbReference type="PANTHER" id="PTHR32089:SF112">
    <property type="entry name" value="LYSOZYME-LIKE PROTEIN-RELATED"/>
    <property type="match status" value="1"/>
</dbReference>
<evidence type="ECO:0000259" key="5">
    <source>
        <dbReference type="PROSITE" id="PS50111"/>
    </source>
</evidence>
<keyword evidence="1 3" id="KW-0807">Transducer</keyword>
<dbReference type="Pfam" id="PF00672">
    <property type="entry name" value="HAMP"/>
    <property type="match status" value="1"/>
</dbReference>
<evidence type="ECO:0000256" key="3">
    <source>
        <dbReference type="PROSITE-ProRule" id="PRU00284"/>
    </source>
</evidence>
<dbReference type="InterPro" id="IPR004090">
    <property type="entry name" value="Chemotax_Me-accpt_rcpt"/>
</dbReference>
<evidence type="ECO:0000313" key="8">
    <source>
        <dbReference type="Proteomes" id="UP001597296"/>
    </source>
</evidence>
<dbReference type="Proteomes" id="UP001597296">
    <property type="component" value="Unassembled WGS sequence"/>
</dbReference>
<protein>
    <submittedName>
        <fullName evidence="7">Methyl-accepting chemotaxis protein</fullName>
    </submittedName>
</protein>
<dbReference type="EMBL" id="JBHUIY010000004">
    <property type="protein sequence ID" value="MFD2232897.1"/>
    <property type="molecule type" value="Genomic_DNA"/>
</dbReference>
<gene>
    <name evidence="7" type="ORF">ACFSNB_03670</name>
</gene>
<dbReference type="SUPFAM" id="SSF58104">
    <property type="entry name" value="Methyl-accepting chemotaxis protein (MCP) signaling domain"/>
    <property type="match status" value="1"/>
</dbReference>
<evidence type="ECO:0000313" key="7">
    <source>
        <dbReference type="EMBL" id="MFD2232897.1"/>
    </source>
</evidence>
<dbReference type="RefSeq" id="WP_377314608.1">
    <property type="nucleotide sequence ID" value="NZ_JBHUIY010000004.1"/>
</dbReference>
<dbReference type="Gene3D" id="1.10.287.950">
    <property type="entry name" value="Methyl-accepting chemotaxis protein"/>
    <property type="match status" value="1"/>
</dbReference>
<keyword evidence="8" id="KW-1185">Reference proteome</keyword>
<organism evidence="7 8">
    <name type="scientific">Phaeospirillum tilakii</name>
    <dbReference type="NCBI Taxonomy" id="741673"/>
    <lineage>
        <taxon>Bacteria</taxon>
        <taxon>Pseudomonadati</taxon>
        <taxon>Pseudomonadota</taxon>
        <taxon>Alphaproteobacteria</taxon>
        <taxon>Rhodospirillales</taxon>
        <taxon>Rhodospirillaceae</taxon>
        <taxon>Phaeospirillum</taxon>
    </lineage>
</organism>
<dbReference type="CDD" id="cd06225">
    <property type="entry name" value="HAMP"/>
    <property type="match status" value="1"/>
</dbReference>
<keyword evidence="4" id="KW-1133">Transmembrane helix</keyword>
<comment type="caution">
    <text evidence="7">The sequence shown here is derived from an EMBL/GenBank/DDBJ whole genome shotgun (WGS) entry which is preliminary data.</text>
</comment>
<dbReference type="InterPro" id="IPR003660">
    <property type="entry name" value="HAMP_dom"/>
</dbReference>
<keyword evidence="4" id="KW-0812">Transmembrane</keyword>
<feature type="transmembrane region" description="Helical" evidence="4">
    <location>
        <begin position="6"/>
        <end position="27"/>
    </location>
</feature>
<dbReference type="InterPro" id="IPR004089">
    <property type="entry name" value="MCPsignal_dom"/>
</dbReference>
<dbReference type="PRINTS" id="PR00260">
    <property type="entry name" value="CHEMTRNSDUCR"/>
</dbReference>